<name>A0A0E9UC66_ANGAN</name>
<evidence type="ECO:0000313" key="2">
    <source>
        <dbReference type="EMBL" id="JAH62785.1"/>
    </source>
</evidence>
<reference evidence="2" key="2">
    <citation type="journal article" date="2015" name="Fish Shellfish Immunol.">
        <title>Early steps in the European eel (Anguilla anguilla)-Vibrio vulnificus interaction in the gills: Role of the RtxA13 toxin.</title>
        <authorList>
            <person name="Callol A."/>
            <person name="Pajuelo D."/>
            <person name="Ebbesson L."/>
            <person name="Teles M."/>
            <person name="MacKenzie S."/>
            <person name="Amaro C."/>
        </authorList>
    </citation>
    <scope>NUCLEOTIDE SEQUENCE</scope>
</reference>
<feature type="chain" id="PRO_5002433805" description="Secreted protein" evidence="1">
    <location>
        <begin position="23"/>
        <end position="80"/>
    </location>
</feature>
<keyword evidence="1" id="KW-0732">Signal</keyword>
<proteinExistence type="predicted"/>
<dbReference type="EMBL" id="GBXM01045792">
    <property type="protein sequence ID" value="JAH62785.1"/>
    <property type="molecule type" value="Transcribed_RNA"/>
</dbReference>
<feature type="signal peptide" evidence="1">
    <location>
        <begin position="1"/>
        <end position="22"/>
    </location>
</feature>
<evidence type="ECO:0008006" key="3">
    <source>
        <dbReference type="Google" id="ProtNLM"/>
    </source>
</evidence>
<protein>
    <recommendedName>
        <fullName evidence="3">Secreted protein</fullName>
    </recommendedName>
</protein>
<accession>A0A0E9UC66</accession>
<organism evidence="2">
    <name type="scientific">Anguilla anguilla</name>
    <name type="common">European freshwater eel</name>
    <name type="synonym">Muraena anguilla</name>
    <dbReference type="NCBI Taxonomy" id="7936"/>
    <lineage>
        <taxon>Eukaryota</taxon>
        <taxon>Metazoa</taxon>
        <taxon>Chordata</taxon>
        <taxon>Craniata</taxon>
        <taxon>Vertebrata</taxon>
        <taxon>Euteleostomi</taxon>
        <taxon>Actinopterygii</taxon>
        <taxon>Neopterygii</taxon>
        <taxon>Teleostei</taxon>
        <taxon>Anguilliformes</taxon>
        <taxon>Anguillidae</taxon>
        <taxon>Anguilla</taxon>
    </lineage>
</organism>
<sequence>MPFSRAPWQISFHILFPIKVFGAAVQLASRCVRKVPLKCLFFLHSVEGKGLVTVCAQPAGLCRHSLHIWRAVTHEPVFQQ</sequence>
<dbReference type="AlphaFoldDB" id="A0A0E9UC66"/>
<reference evidence="2" key="1">
    <citation type="submission" date="2014-11" db="EMBL/GenBank/DDBJ databases">
        <authorList>
            <person name="Amaro Gonzalez C."/>
        </authorList>
    </citation>
    <scope>NUCLEOTIDE SEQUENCE</scope>
</reference>
<evidence type="ECO:0000256" key="1">
    <source>
        <dbReference type="SAM" id="SignalP"/>
    </source>
</evidence>